<evidence type="ECO:0000256" key="1">
    <source>
        <dbReference type="SAM" id="MobiDB-lite"/>
    </source>
</evidence>
<feature type="region of interest" description="Disordered" evidence="1">
    <location>
        <begin position="250"/>
        <end position="273"/>
    </location>
</feature>
<evidence type="ECO:0000313" key="4">
    <source>
        <dbReference type="Proteomes" id="UP000023152"/>
    </source>
</evidence>
<comment type="caution">
    <text evidence="3">The sequence shown here is derived from an EMBL/GenBank/DDBJ whole genome shotgun (WGS) entry which is preliminary data.</text>
</comment>
<proteinExistence type="predicted"/>
<protein>
    <submittedName>
        <fullName evidence="3">Uncharacterized protein</fullName>
    </submittedName>
</protein>
<dbReference type="Proteomes" id="UP000023152">
    <property type="component" value="Unassembled WGS sequence"/>
</dbReference>
<evidence type="ECO:0000256" key="2">
    <source>
        <dbReference type="SAM" id="Phobius"/>
    </source>
</evidence>
<name>X6P1D7_RETFI</name>
<keyword evidence="2" id="KW-1133">Transmembrane helix</keyword>
<feature type="compositionally biased region" description="Polar residues" evidence="1">
    <location>
        <begin position="250"/>
        <end position="265"/>
    </location>
</feature>
<feature type="transmembrane region" description="Helical" evidence="2">
    <location>
        <begin position="324"/>
        <end position="341"/>
    </location>
</feature>
<sequence length="432" mass="50347">MRYFLIKSCVPLFFKERYCFAILKTKIVVSFFFCFVSSKLQKEMLNMTNKDVDGHFNEYMVRLTEEHPRFVINSVHNDELTCALWPLKTKKNETMLSSEKWNQETSTRLPKIATIVPQSIFFDMTEASCFQYGNGDRKGKELGCNQSKSFSTNQNHDCNTIGDKFAPSEERLVQSSTKKRSVIKRKNDKDSGDYNSAGLKCRKTGANERISSESQEHKGNRGCENAGFTSYFDELDDSFFVEMTMNDESSIASGDNSLTTSSVSKSNDHSEVKPIDKKKSDLVTLVERLHEEREFMAQLIEKNITDQLTFVRYRDKWLKKKESNFLFTFLLFVIIAVIVVVPKNSRKMREEIDKMYQELGGELEQVASLRKMNETLSYERKLLIDLIEMWEPMKQDLLWQSDKKEWDSIKKKIKRCHKRECTLFIPAVPRQS</sequence>
<dbReference type="AlphaFoldDB" id="X6P1D7"/>
<keyword evidence="2" id="KW-0472">Membrane</keyword>
<organism evidence="3 4">
    <name type="scientific">Reticulomyxa filosa</name>
    <dbReference type="NCBI Taxonomy" id="46433"/>
    <lineage>
        <taxon>Eukaryota</taxon>
        <taxon>Sar</taxon>
        <taxon>Rhizaria</taxon>
        <taxon>Retaria</taxon>
        <taxon>Foraminifera</taxon>
        <taxon>Monothalamids</taxon>
        <taxon>Reticulomyxidae</taxon>
        <taxon>Reticulomyxa</taxon>
    </lineage>
</organism>
<evidence type="ECO:0000313" key="3">
    <source>
        <dbReference type="EMBL" id="ETO31943.1"/>
    </source>
</evidence>
<keyword evidence="4" id="KW-1185">Reference proteome</keyword>
<gene>
    <name evidence="3" type="ORF">RFI_05175</name>
</gene>
<feature type="region of interest" description="Disordered" evidence="1">
    <location>
        <begin position="173"/>
        <end position="199"/>
    </location>
</feature>
<keyword evidence="2" id="KW-0812">Transmembrane</keyword>
<reference evidence="3 4" key="1">
    <citation type="journal article" date="2013" name="Curr. Biol.">
        <title>The Genome of the Foraminiferan Reticulomyxa filosa.</title>
        <authorList>
            <person name="Glockner G."/>
            <person name="Hulsmann N."/>
            <person name="Schleicher M."/>
            <person name="Noegel A.A."/>
            <person name="Eichinger L."/>
            <person name="Gallinger C."/>
            <person name="Pawlowski J."/>
            <person name="Sierra R."/>
            <person name="Euteneuer U."/>
            <person name="Pillet L."/>
            <person name="Moustafa A."/>
            <person name="Platzer M."/>
            <person name="Groth M."/>
            <person name="Szafranski K."/>
            <person name="Schliwa M."/>
        </authorList>
    </citation>
    <scope>NUCLEOTIDE SEQUENCE [LARGE SCALE GENOMIC DNA]</scope>
</reference>
<accession>X6P1D7</accession>
<dbReference type="EMBL" id="ASPP01004589">
    <property type="protein sequence ID" value="ETO31943.1"/>
    <property type="molecule type" value="Genomic_DNA"/>
</dbReference>